<gene>
    <name evidence="2" type="ORF">M441DRAFT_53010</name>
</gene>
<proteinExistence type="predicted"/>
<keyword evidence="1" id="KW-0472">Membrane</keyword>
<sequence length="57" mass="5966">MGQAGAIWLVFGITMLLSLLLYLPTSFVATTTACNHRQKHIGAADGLLPLPTPLSSG</sequence>
<organism evidence="2 3">
    <name type="scientific">Trichoderma asperellum (strain ATCC 204424 / CBS 433.97 / NBRC 101777)</name>
    <dbReference type="NCBI Taxonomy" id="1042311"/>
    <lineage>
        <taxon>Eukaryota</taxon>
        <taxon>Fungi</taxon>
        <taxon>Dikarya</taxon>
        <taxon>Ascomycota</taxon>
        <taxon>Pezizomycotina</taxon>
        <taxon>Sordariomycetes</taxon>
        <taxon>Hypocreomycetidae</taxon>
        <taxon>Hypocreales</taxon>
        <taxon>Hypocreaceae</taxon>
        <taxon>Trichoderma</taxon>
    </lineage>
</organism>
<keyword evidence="3" id="KW-1185">Reference proteome</keyword>
<protein>
    <submittedName>
        <fullName evidence="2">Uncharacterized protein</fullName>
    </submittedName>
</protein>
<evidence type="ECO:0000313" key="2">
    <source>
        <dbReference type="EMBL" id="PTB46257.1"/>
    </source>
</evidence>
<evidence type="ECO:0000313" key="3">
    <source>
        <dbReference type="Proteomes" id="UP000240493"/>
    </source>
</evidence>
<name>A0A2T3ZN76_TRIA4</name>
<reference evidence="2 3" key="1">
    <citation type="submission" date="2016-07" db="EMBL/GenBank/DDBJ databases">
        <title>Multiple horizontal gene transfer events from other fungi enriched the ability of initially mycotrophic Trichoderma (Ascomycota) to feed on dead plant biomass.</title>
        <authorList>
            <consortium name="DOE Joint Genome Institute"/>
            <person name="Aerts A."/>
            <person name="Atanasova L."/>
            <person name="Chenthamara K."/>
            <person name="Zhang J."/>
            <person name="Grujic M."/>
            <person name="Henrissat B."/>
            <person name="Kuo A."/>
            <person name="Salamov A."/>
            <person name="Lipzen A."/>
            <person name="Labutti K."/>
            <person name="Barry K."/>
            <person name="Miao Y."/>
            <person name="Rahimi M.J."/>
            <person name="Shen Q."/>
            <person name="Grigoriev I.V."/>
            <person name="Kubicek C.P."/>
            <person name="Druzhinina I.S."/>
        </authorList>
    </citation>
    <scope>NUCLEOTIDE SEQUENCE [LARGE SCALE GENOMIC DNA]</scope>
    <source>
        <strain evidence="2 3">CBS 433.97</strain>
    </source>
</reference>
<dbReference type="Proteomes" id="UP000240493">
    <property type="component" value="Unassembled WGS sequence"/>
</dbReference>
<accession>A0A2T3ZN76</accession>
<dbReference type="AlphaFoldDB" id="A0A2T3ZN76"/>
<keyword evidence="1" id="KW-0812">Transmembrane</keyword>
<keyword evidence="1" id="KW-1133">Transmembrane helix</keyword>
<evidence type="ECO:0000256" key="1">
    <source>
        <dbReference type="SAM" id="Phobius"/>
    </source>
</evidence>
<dbReference type="EMBL" id="KZ679256">
    <property type="protein sequence ID" value="PTB46257.1"/>
    <property type="molecule type" value="Genomic_DNA"/>
</dbReference>
<feature type="transmembrane region" description="Helical" evidence="1">
    <location>
        <begin position="6"/>
        <end position="29"/>
    </location>
</feature>